<dbReference type="VEuPathDB" id="CryptoDB:GNI_051470"/>
<dbReference type="GO" id="GO:0003723">
    <property type="term" value="F:RNA binding"/>
    <property type="evidence" value="ECO:0007669"/>
    <property type="project" value="InterPro"/>
</dbReference>
<feature type="domain" description="Helicase superfamily 3 single-stranded DNA/RNA virus" evidence="1">
    <location>
        <begin position="76"/>
        <end position="140"/>
    </location>
</feature>
<sequence>MTLRHQLHIVPRKKHVSVRPWKTDKNRNAHDRWQQLSIATLWEEEPEWMLKHHSAVSAYHKQFKKVTFVRPKPQVIVLWGPPGTGKSHTARSICDNYYVKPTGNWWDGYFGQDLVIFDDFYGTEKYCDMLRWLSENPIKVKTFGWLTTCGRRPVRGDGPTCGCRHPTGGCRCAS</sequence>
<dbReference type="GeneID" id="22911906"/>
<dbReference type="EMBL" id="AFNH02000393">
    <property type="protein sequence ID" value="EZG72284.1"/>
    <property type="molecule type" value="Genomic_DNA"/>
</dbReference>
<dbReference type="AlphaFoldDB" id="A0A023B9A0"/>
<keyword evidence="3" id="KW-1185">Reference proteome</keyword>
<proteinExistence type="predicted"/>
<dbReference type="InterPro" id="IPR027417">
    <property type="entry name" value="P-loop_NTPase"/>
</dbReference>
<dbReference type="GO" id="GO:0003724">
    <property type="term" value="F:RNA helicase activity"/>
    <property type="evidence" value="ECO:0007669"/>
    <property type="project" value="InterPro"/>
</dbReference>
<dbReference type="eggNOG" id="ENOG502SYH6">
    <property type="taxonomic scope" value="Eukaryota"/>
</dbReference>
<dbReference type="RefSeq" id="XP_011129784.1">
    <property type="nucleotide sequence ID" value="XM_011131482.1"/>
</dbReference>
<dbReference type="InterPro" id="IPR000605">
    <property type="entry name" value="Helicase_SF3_ssDNA/RNA_vir"/>
</dbReference>
<dbReference type="OrthoDB" id="10262413at2759"/>
<dbReference type="SUPFAM" id="SSF52540">
    <property type="entry name" value="P-loop containing nucleoside triphosphate hydrolases"/>
    <property type="match status" value="1"/>
</dbReference>
<gene>
    <name evidence="2" type="ORF">GNI_051470</name>
</gene>
<dbReference type="Gene3D" id="3.40.50.300">
    <property type="entry name" value="P-loop containing nucleotide triphosphate hydrolases"/>
    <property type="match status" value="1"/>
</dbReference>
<dbReference type="Pfam" id="PF00910">
    <property type="entry name" value="RNA_helicase"/>
    <property type="match status" value="1"/>
</dbReference>
<name>A0A023B9A0_GRENI</name>
<dbReference type="Proteomes" id="UP000019763">
    <property type="component" value="Unassembled WGS sequence"/>
</dbReference>
<comment type="caution">
    <text evidence="2">The sequence shown here is derived from an EMBL/GenBank/DDBJ whole genome shotgun (WGS) entry which is preliminary data.</text>
</comment>
<accession>A0A023B9A0</accession>
<evidence type="ECO:0000313" key="2">
    <source>
        <dbReference type="EMBL" id="EZG72284.1"/>
    </source>
</evidence>
<evidence type="ECO:0000259" key="1">
    <source>
        <dbReference type="Pfam" id="PF00910"/>
    </source>
</evidence>
<reference evidence="2" key="1">
    <citation type="submission" date="2013-12" db="EMBL/GenBank/DDBJ databases">
        <authorList>
            <person name="Omoto C.K."/>
            <person name="Sibley D."/>
            <person name="Venepally P."/>
            <person name="Hadjithomas M."/>
            <person name="Karamycheva S."/>
            <person name="Brunk B."/>
            <person name="Roos D."/>
            <person name="Caler E."/>
            <person name="Lorenzi H."/>
        </authorList>
    </citation>
    <scope>NUCLEOTIDE SEQUENCE</scope>
</reference>
<protein>
    <submittedName>
        <fullName evidence="2">Replicase</fullName>
    </submittedName>
</protein>
<organism evidence="2 3">
    <name type="scientific">Gregarina niphandrodes</name>
    <name type="common">Septate eugregarine</name>
    <dbReference type="NCBI Taxonomy" id="110365"/>
    <lineage>
        <taxon>Eukaryota</taxon>
        <taxon>Sar</taxon>
        <taxon>Alveolata</taxon>
        <taxon>Apicomplexa</taxon>
        <taxon>Conoidasida</taxon>
        <taxon>Gregarinasina</taxon>
        <taxon>Eugregarinorida</taxon>
        <taxon>Gregarinidae</taxon>
        <taxon>Gregarina</taxon>
    </lineage>
</organism>
<evidence type="ECO:0000313" key="3">
    <source>
        <dbReference type="Proteomes" id="UP000019763"/>
    </source>
</evidence>